<dbReference type="GO" id="GO:0016301">
    <property type="term" value="F:kinase activity"/>
    <property type="evidence" value="ECO:0007669"/>
    <property type="project" value="UniProtKB-KW"/>
</dbReference>
<dbReference type="Pfam" id="PF21546">
    <property type="entry name" value="FGGY_C_2"/>
    <property type="match status" value="1"/>
</dbReference>
<dbReference type="PANTHER" id="PTHR43095">
    <property type="entry name" value="SUGAR KINASE"/>
    <property type="match status" value="1"/>
</dbReference>
<evidence type="ECO:0000256" key="3">
    <source>
        <dbReference type="ARBA" id="ARBA00022777"/>
    </source>
</evidence>
<dbReference type="InterPro" id="IPR049382">
    <property type="entry name" value="FGGY_C_2"/>
</dbReference>
<dbReference type="CDD" id="cd07772">
    <property type="entry name" value="ASKHA_NBD_FGGY_NaCK-like"/>
    <property type="match status" value="1"/>
</dbReference>
<comment type="similarity">
    <text evidence="1">Belongs to the FGGY kinase family.</text>
</comment>
<dbReference type="SUPFAM" id="SSF53067">
    <property type="entry name" value="Actin-like ATPase domain"/>
    <property type="match status" value="1"/>
</dbReference>
<evidence type="ECO:0000313" key="7">
    <source>
        <dbReference type="Proteomes" id="UP001164020"/>
    </source>
</evidence>
<evidence type="ECO:0000259" key="4">
    <source>
        <dbReference type="Pfam" id="PF00370"/>
    </source>
</evidence>
<dbReference type="Proteomes" id="UP001164020">
    <property type="component" value="Chromosome"/>
</dbReference>
<feature type="domain" description="Carbohydrate kinase FGGY C-terminal" evidence="5">
    <location>
        <begin position="249"/>
        <end position="424"/>
    </location>
</feature>
<dbReference type="Pfam" id="PF00370">
    <property type="entry name" value="FGGY_N"/>
    <property type="match status" value="1"/>
</dbReference>
<keyword evidence="3 6" id="KW-0418">Kinase</keyword>
<dbReference type="InterPro" id="IPR050406">
    <property type="entry name" value="FGGY_Carb_Kinase"/>
</dbReference>
<dbReference type="PANTHER" id="PTHR43095:SF5">
    <property type="entry name" value="XYLULOSE KINASE"/>
    <property type="match status" value="1"/>
</dbReference>
<reference evidence="6" key="1">
    <citation type="submission" date="2022-12" db="EMBL/GenBank/DDBJ databases">
        <title>Jiella pelagia sp. nov., isolated from phosphonate enriched culture of Northwest Pacific surface seawater.</title>
        <authorList>
            <person name="Shin D.Y."/>
            <person name="Hwang C.Y."/>
        </authorList>
    </citation>
    <scope>NUCLEOTIDE SEQUENCE</scope>
    <source>
        <strain evidence="6">HL-NP1</strain>
    </source>
</reference>
<organism evidence="6 7">
    <name type="scientific">Jiella pelagia</name>
    <dbReference type="NCBI Taxonomy" id="2986949"/>
    <lineage>
        <taxon>Bacteria</taxon>
        <taxon>Pseudomonadati</taxon>
        <taxon>Pseudomonadota</taxon>
        <taxon>Alphaproteobacteria</taxon>
        <taxon>Hyphomicrobiales</taxon>
        <taxon>Aurantimonadaceae</taxon>
        <taxon>Jiella</taxon>
    </lineage>
</organism>
<sequence>MESHIHNVAVVDIGKTNAKVVVYDLDRQCEVAALTTPNRVSNDGPYPHFDTDGLWDFVLASLAELSRDHPVDAISVTTHGASITLVEGDDLALPVMDYEFPLDPQTLADYRSIRPDFAETQSPALPGGLNVGAQLFYLERHFPDRFAAARILTYPQFWAWKLCGVMACEVTQLGAHTDLWCPAERRFSSLVEGQGWGEKFAPLRPAFDQLGDLKPEIRAAMPGEKPVPVFCGIHDSNASLLPHLVGRRGAFTVVSTGTWAIVFAVGGRAGQLDPARDTLANVDAFARPVPSARFMAGREFAAMAGDAPGEADHASAEAVIAKGVMALPSFARGTGPFAERAGEWTVDPDGLSQAERTAAASLATALTTSVCLELVGAEGPIIVEGPFGRNAVYCDALAMLAGRPVEAKTGLSGTSAGAALLARGQDAPPPSGVATVEAAEATASARRSIHGLAAYADTWRRRVAEHGRAKMPESSRGASG</sequence>
<name>A0ABY7C610_9HYPH</name>
<dbReference type="InterPro" id="IPR043129">
    <property type="entry name" value="ATPase_NBD"/>
</dbReference>
<dbReference type="Gene3D" id="3.30.420.40">
    <property type="match status" value="2"/>
</dbReference>
<dbReference type="InterPro" id="IPR018484">
    <property type="entry name" value="FGGY_N"/>
</dbReference>
<dbReference type="EMBL" id="CP114029">
    <property type="protein sequence ID" value="WAP71027.1"/>
    <property type="molecule type" value="Genomic_DNA"/>
</dbReference>
<keyword evidence="2" id="KW-0808">Transferase</keyword>
<accession>A0ABY7C610</accession>
<evidence type="ECO:0000256" key="1">
    <source>
        <dbReference type="ARBA" id="ARBA00009156"/>
    </source>
</evidence>
<feature type="domain" description="Carbohydrate kinase FGGY N-terminal" evidence="4">
    <location>
        <begin position="10"/>
        <end position="241"/>
    </location>
</feature>
<evidence type="ECO:0000256" key="2">
    <source>
        <dbReference type="ARBA" id="ARBA00022679"/>
    </source>
</evidence>
<proteinExistence type="inferred from homology"/>
<evidence type="ECO:0000313" key="6">
    <source>
        <dbReference type="EMBL" id="WAP71027.1"/>
    </source>
</evidence>
<gene>
    <name evidence="6" type="ORF">OH818_14350</name>
</gene>
<dbReference type="RefSeq" id="WP_268883571.1">
    <property type="nucleotide sequence ID" value="NZ_CP114029.1"/>
</dbReference>
<evidence type="ECO:0000259" key="5">
    <source>
        <dbReference type="Pfam" id="PF21546"/>
    </source>
</evidence>
<protein>
    <submittedName>
        <fullName evidence="6">FGGY family carbohydrate kinase</fullName>
    </submittedName>
</protein>
<keyword evidence="7" id="KW-1185">Reference proteome</keyword>